<gene>
    <name evidence="1" type="ORF">PACLA_8A067244</name>
</gene>
<dbReference type="AlphaFoldDB" id="A0A7D9HF10"/>
<dbReference type="Proteomes" id="UP001152795">
    <property type="component" value="Unassembled WGS sequence"/>
</dbReference>
<accession>A0A7D9HF10</accession>
<comment type="caution">
    <text evidence="1">The sequence shown here is derived from an EMBL/GenBank/DDBJ whole genome shotgun (WGS) entry which is preliminary data.</text>
</comment>
<evidence type="ECO:0000313" key="2">
    <source>
        <dbReference type="Proteomes" id="UP001152795"/>
    </source>
</evidence>
<evidence type="ECO:0000313" key="1">
    <source>
        <dbReference type="EMBL" id="CAB3979088.1"/>
    </source>
</evidence>
<reference evidence="1" key="1">
    <citation type="submission" date="2020-04" db="EMBL/GenBank/DDBJ databases">
        <authorList>
            <person name="Alioto T."/>
            <person name="Alioto T."/>
            <person name="Gomez Garrido J."/>
        </authorList>
    </citation>
    <scope>NUCLEOTIDE SEQUENCE</scope>
    <source>
        <strain evidence="1">A484AB</strain>
    </source>
</reference>
<sequence>MSRNAEIRGVDYVFGGLMGIIIFITVCEFVQLTGCWLESPKDRIRLGWPTDFEGDRSVVPWALQEENCEEINYMNKKMWKDEEFGFPERMEEEETLDEIVVVSFELGALVI</sequence>
<protein>
    <submittedName>
        <fullName evidence="1">Uncharacterized protein</fullName>
    </submittedName>
</protein>
<keyword evidence="2" id="KW-1185">Reference proteome</keyword>
<dbReference type="EMBL" id="CACRXK020000166">
    <property type="protein sequence ID" value="CAB3979088.1"/>
    <property type="molecule type" value="Genomic_DNA"/>
</dbReference>
<name>A0A7D9HF10_PARCT</name>
<organism evidence="1 2">
    <name type="scientific">Paramuricea clavata</name>
    <name type="common">Red gorgonian</name>
    <name type="synonym">Violescent sea-whip</name>
    <dbReference type="NCBI Taxonomy" id="317549"/>
    <lineage>
        <taxon>Eukaryota</taxon>
        <taxon>Metazoa</taxon>
        <taxon>Cnidaria</taxon>
        <taxon>Anthozoa</taxon>
        <taxon>Octocorallia</taxon>
        <taxon>Malacalcyonacea</taxon>
        <taxon>Plexauridae</taxon>
        <taxon>Paramuricea</taxon>
    </lineage>
</organism>
<proteinExistence type="predicted"/>